<dbReference type="InterPro" id="IPR001763">
    <property type="entry name" value="Rhodanese-like_dom"/>
</dbReference>
<dbReference type="PANTHER" id="PTHR45431:SF3">
    <property type="entry name" value="RHODANESE-LIKE DOMAIN-CONTAINING PROTEIN 15, CHLOROPLASTIC"/>
    <property type="match status" value="1"/>
</dbReference>
<feature type="domain" description="Rhodanese" evidence="2">
    <location>
        <begin position="85"/>
        <end position="183"/>
    </location>
</feature>
<evidence type="ECO:0000313" key="4">
    <source>
        <dbReference type="Proteomes" id="UP000652074"/>
    </source>
</evidence>
<proteinExistence type="predicted"/>
<feature type="region of interest" description="Disordered" evidence="1">
    <location>
        <begin position="14"/>
        <end position="42"/>
    </location>
</feature>
<dbReference type="Proteomes" id="UP000652074">
    <property type="component" value="Unassembled WGS sequence"/>
</dbReference>
<evidence type="ECO:0000313" key="3">
    <source>
        <dbReference type="EMBL" id="NMF91469.1"/>
    </source>
</evidence>
<dbReference type="Pfam" id="PF00581">
    <property type="entry name" value="Rhodanese"/>
    <property type="match status" value="1"/>
</dbReference>
<reference evidence="3 4" key="1">
    <citation type="submission" date="2019-12" db="EMBL/GenBank/DDBJ databases">
        <title>Comparative genomics gives insights into the taxonomy of the Azoarcus-Aromatoleum group and reveals separate origins of nif in the plant-associated Azoarcus and non-plant-associated Aromatoleum sub-groups.</title>
        <authorList>
            <person name="Lafos M."/>
            <person name="Maluk M."/>
            <person name="Batista M."/>
            <person name="Junghare M."/>
            <person name="Carmona M."/>
            <person name="Faoro H."/>
            <person name="Cruz L.M."/>
            <person name="Battistoni F."/>
            <person name="De Souza E."/>
            <person name="Pedrosa F."/>
            <person name="Chen W.-M."/>
            <person name="Poole P.S."/>
            <person name="Dixon R.A."/>
            <person name="James E.K."/>
        </authorList>
    </citation>
    <scope>NUCLEOTIDE SEQUENCE [LARGE SCALE GENOMIC DNA]</scope>
    <source>
        <strain evidence="3 4">ToN1</strain>
    </source>
</reference>
<evidence type="ECO:0000259" key="2">
    <source>
        <dbReference type="PROSITE" id="PS50206"/>
    </source>
</evidence>
<dbReference type="PROSITE" id="PS50206">
    <property type="entry name" value="RHODANESE_3"/>
    <property type="match status" value="1"/>
</dbReference>
<comment type="caution">
    <text evidence="3">The sequence shown here is derived from an EMBL/GenBank/DDBJ whole genome shotgun (WGS) entry which is preliminary data.</text>
</comment>
<sequence length="207" mass="22445">MRAVPTSFQFIGVSRNVKPSSPSGKRRSPSSPHYGQGFRGRGALPRAFNGSGRGHIPVRGGWPNRRWGVAVKHLYPKEAAQYLRDHSDALFIDCRSEMEYRFAGHPVGAQQVSWNDGPGWEVNPGFIAEVTRMVGGRHDRPVVLICRTGDRSVAAGGALEEAGFSNVATVLYGCEGDVGPTLRRGEVNGWRFDGLPWIVSGCGKCGP</sequence>
<protein>
    <recommendedName>
        <fullName evidence="2">Rhodanese domain-containing protein</fullName>
    </recommendedName>
</protein>
<gene>
    <name evidence="3" type="ORF">GPA26_23695</name>
</gene>
<evidence type="ECO:0000256" key="1">
    <source>
        <dbReference type="SAM" id="MobiDB-lite"/>
    </source>
</evidence>
<dbReference type="PANTHER" id="PTHR45431">
    <property type="entry name" value="RHODANESE-LIKE DOMAIN-CONTAINING PROTEIN 15, CHLOROPLASTIC"/>
    <property type="match status" value="1"/>
</dbReference>
<dbReference type="Gene3D" id="3.40.250.10">
    <property type="entry name" value="Rhodanese-like domain"/>
    <property type="match status" value="1"/>
</dbReference>
<organism evidence="3 4">
    <name type="scientific">Aromatoleum petrolei</name>
    <dbReference type="NCBI Taxonomy" id="76116"/>
    <lineage>
        <taxon>Bacteria</taxon>
        <taxon>Pseudomonadati</taxon>
        <taxon>Pseudomonadota</taxon>
        <taxon>Betaproteobacteria</taxon>
        <taxon>Rhodocyclales</taxon>
        <taxon>Rhodocyclaceae</taxon>
        <taxon>Aromatoleum</taxon>
    </lineage>
</organism>
<dbReference type="InterPro" id="IPR052367">
    <property type="entry name" value="Thiosulfate_ST/Rhodanese-like"/>
</dbReference>
<name>A0ABX1MZI8_9RHOO</name>
<dbReference type="InterPro" id="IPR036873">
    <property type="entry name" value="Rhodanese-like_dom_sf"/>
</dbReference>
<dbReference type="EMBL" id="WTVR01000087">
    <property type="protein sequence ID" value="NMF91469.1"/>
    <property type="molecule type" value="Genomic_DNA"/>
</dbReference>
<accession>A0ABX1MZI8</accession>
<dbReference type="SMART" id="SM00450">
    <property type="entry name" value="RHOD"/>
    <property type="match status" value="1"/>
</dbReference>
<dbReference type="SUPFAM" id="SSF52821">
    <property type="entry name" value="Rhodanese/Cell cycle control phosphatase"/>
    <property type="match status" value="1"/>
</dbReference>
<keyword evidence="4" id="KW-1185">Reference proteome</keyword>